<dbReference type="AlphaFoldDB" id="A0A2C9D789"/>
<feature type="coiled-coil region" evidence="1">
    <location>
        <begin position="57"/>
        <end position="84"/>
    </location>
</feature>
<dbReference type="OrthoDB" id="9808437at2"/>
<reference evidence="4" key="1">
    <citation type="submission" date="2017-09" db="EMBL/GenBank/DDBJ databases">
        <title>Genome sequence of Nannocystis excedens DSM 71.</title>
        <authorList>
            <person name="Blom J."/>
        </authorList>
    </citation>
    <scope>NUCLEOTIDE SEQUENCE [LARGE SCALE GENOMIC DNA]</scope>
    <source>
        <strain evidence="4">type strain: E19</strain>
    </source>
</reference>
<protein>
    <recommendedName>
        <fullName evidence="2">Zinc finger CGNR domain-containing protein</fullName>
    </recommendedName>
</protein>
<dbReference type="RefSeq" id="WP_157775443.1">
    <property type="nucleotide sequence ID" value="NZ_LT960614.1"/>
</dbReference>
<dbReference type="Pfam" id="PF11706">
    <property type="entry name" value="zf-CGNR"/>
    <property type="match status" value="1"/>
</dbReference>
<organism evidence="3 4">
    <name type="scientific">Hartmannibacter diazotrophicus</name>
    <dbReference type="NCBI Taxonomy" id="1482074"/>
    <lineage>
        <taxon>Bacteria</taxon>
        <taxon>Pseudomonadati</taxon>
        <taxon>Pseudomonadota</taxon>
        <taxon>Alphaproteobacteria</taxon>
        <taxon>Hyphomicrobiales</taxon>
        <taxon>Pleomorphomonadaceae</taxon>
        <taxon>Hartmannibacter</taxon>
    </lineage>
</organism>
<keyword evidence="1" id="KW-0175">Coiled coil</keyword>
<dbReference type="EMBL" id="LT960614">
    <property type="protein sequence ID" value="SON55395.1"/>
    <property type="molecule type" value="Genomic_DNA"/>
</dbReference>
<name>A0A2C9D789_9HYPH</name>
<evidence type="ECO:0000313" key="4">
    <source>
        <dbReference type="Proteomes" id="UP000223606"/>
    </source>
</evidence>
<dbReference type="Pfam" id="PF07336">
    <property type="entry name" value="ABATE"/>
    <property type="match status" value="1"/>
</dbReference>
<dbReference type="Gene3D" id="1.10.3300.10">
    <property type="entry name" value="Jann2411-like domain"/>
    <property type="match status" value="1"/>
</dbReference>
<evidence type="ECO:0000313" key="3">
    <source>
        <dbReference type="EMBL" id="SON55395.1"/>
    </source>
</evidence>
<dbReference type="InterPro" id="IPR021005">
    <property type="entry name" value="Znf_CGNR"/>
</dbReference>
<evidence type="ECO:0000259" key="2">
    <source>
        <dbReference type="Pfam" id="PF11706"/>
    </source>
</evidence>
<gene>
    <name evidence="3" type="ORF">HDIA_1854</name>
</gene>
<keyword evidence="4" id="KW-1185">Reference proteome</keyword>
<proteinExistence type="predicted"/>
<evidence type="ECO:0000256" key="1">
    <source>
        <dbReference type="SAM" id="Coils"/>
    </source>
</evidence>
<feature type="domain" description="Zinc finger CGNR" evidence="2">
    <location>
        <begin position="152"/>
        <end position="195"/>
    </location>
</feature>
<dbReference type="KEGG" id="hdi:HDIA_1854"/>
<dbReference type="PANTHER" id="PTHR35525:SF3">
    <property type="entry name" value="BLL6575 PROTEIN"/>
    <property type="match status" value="1"/>
</dbReference>
<dbReference type="PANTHER" id="PTHR35525">
    <property type="entry name" value="BLL6575 PROTEIN"/>
    <property type="match status" value="1"/>
</dbReference>
<sequence length="197" mass="21599">MSPAPTPDSEFREGLPFVGGALWIDFLNTTPRMDSGEIVDVIADGAGYGRWLRLAGLQQQENGLDKAAEDARRLRAVLREAFEDLAVDKKAKAAGWLPAVNARLDNLSLHHRLERAGAGLRLLEVPGSAHPDPADLVALDFARFACEAEPGRLKHCANPACTLVFHDSGKNRTRRWCSMSVCGNRDKVARFRAKRAT</sequence>
<dbReference type="InterPro" id="IPR023286">
    <property type="entry name" value="ABATE_dom_sf"/>
</dbReference>
<dbReference type="Proteomes" id="UP000223606">
    <property type="component" value="Chromosome 1"/>
</dbReference>
<accession>A0A2C9D789</accession>
<dbReference type="InterPro" id="IPR010852">
    <property type="entry name" value="ABATE"/>
</dbReference>
<dbReference type="SUPFAM" id="SSF160904">
    <property type="entry name" value="Jann2411-like"/>
    <property type="match status" value="1"/>
</dbReference>